<proteinExistence type="predicted"/>
<feature type="domain" description="N-acetyltransferase" evidence="3">
    <location>
        <begin position="3"/>
        <end position="146"/>
    </location>
</feature>
<dbReference type="PROSITE" id="PS51186">
    <property type="entry name" value="GNAT"/>
    <property type="match status" value="1"/>
</dbReference>
<gene>
    <name evidence="4" type="ORF">IV88_GL000350</name>
</gene>
<dbReference type="Proteomes" id="UP000051249">
    <property type="component" value="Unassembled WGS sequence"/>
</dbReference>
<comment type="caution">
    <text evidence="4">The sequence shown here is derived from an EMBL/GenBank/DDBJ whole genome shotgun (WGS) entry which is preliminary data.</text>
</comment>
<keyword evidence="1" id="KW-0808">Transferase</keyword>
<keyword evidence="2" id="KW-0012">Acyltransferase</keyword>
<keyword evidence="5" id="KW-1185">Reference proteome</keyword>
<dbReference type="EMBL" id="JQCQ01000014">
    <property type="protein sequence ID" value="KRO25221.1"/>
    <property type="molecule type" value="Genomic_DNA"/>
</dbReference>
<dbReference type="InterPro" id="IPR000182">
    <property type="entry name" value="GNAT_dom"/>
</dbReference>
<sequence>MVNKLTNLNNNQLDQIMNLWLTGNIEAHGAYVSDEYWKNNMAMVRHEIEHNADVYVVEKDNQIQGFCGVQEGYIAGIFVSHDAQGQGIGTQLIEAAKRDNNQLVLSVYAKNKKAIKLYENQGFKITKSEIDDETNVEDCEMIWKLE</sequence>
<protein>
    <recommendedName>
        <fullName evidence="3">N-acetyltransferase domain-containing protein</fullName>
    </recommendedName>
</protein>
<evidence type="ECO:0000259" key="3">
    <source>
        <dbReference type="PROSITE" id="PS51186"/>
    </source>
</evidence>
<dbReference type="InterPro" id="IPR016181">
    <property type="entry name" value="Acyl_CoA_acyltransferase"/>
</dbReference>
<dbReference type="SUPFAM" id="SSF55729">
    <property type="entry name" value="Acyl-CoA N-acyltransferases (Nat)"/>
    <property type="match status" value="1"/>
</dbReference>
<dbReference type="GO" id="GO:0016747">
    <property type="term" value="F:acyltransferase activity, transferring groups other than amino-acyl groups"/>
    <property type="evidence" value="ECO:0007669"/>
    <property type="project" value="InterPro"/>
</dbReference>
<evidence type="ECO:0000313" key="4">
    <source>
        <dbReference type="EMBL" id="KRO25221.1"/>
    </source>
</evidence>
<dbReference type="PATRIC" id="fig|480391.4.peg.354"/>
<dbReference type="RefSeq" id="WP_057799262.1">
    <property type="nucleotide sequence ID" value="NZ_BJZZ01000013.1"/>
</dbReference>
<dbReference type="PANTHER" id="PTHR43800:SF1">
    <property type="entry name" value="PEPTIDYL-LYSINE N-ACETYLTRANSFERASE YJAB"/>
    <property type="match status" value="1"/>
</dbReference>
<evidence type="ECO:0000313" key="5">
    <source>
        <dbReference type="Proteomes" id="UP000051249"/>
    </source>
</evidence>
<dbReference type="Pfam" id="PF13508">
    <property type="entry name" value="Acetyltransf_7"/>
    <property type="match status" value="1"/>
</dbReference>
<dbReference type="CDD" id="cd04301">
    <property type="entry name" value="NAT_SF"/>
    <property type="match status" value="1"/>
</dbReference>
<dbReference type="OrthoDB" id="9789605at2"/>
<reference evidence="4 5" key="1">
    <citation type="journal article" date="2015" name="Genome Announc.">
        <title>Expanding the biotechnology potential of lactobacilli through comparative genomics of 213 strains and associated genera.</title>
        <authorList>
            <person name="Sun Z."/>
            <person name="Harris H.M."/>
            <person name="McCann A."/>
            <person name="Guo C."/>
            <person name="Argimon S."/>
            <person name="Zhang W."/>
            <person name="Yang X."/>
            <person name="Jeffery I.B."/>
            <person name="Cooney J.C."/>
            <person name="Kagawa T.F."/>
            <person name="Liu W."/>
            <person name="Song Y."/>
            <person name="Salvetti E."/>
            <person name="Wrobel A."/>
            <person name="Rasinkangas P."/>
            <person name="Parkhill J."/>
            <person name="Rea M.C."/>
            <person name="O'Sullivan O."/>
            <person name="Ritari J."/>
            <person name="Douillard F.P."/>
            <person name="Paul Ross R."/>
            <person name="Yang R."/>
            <person name="Briner A.E."/>
            <person name="Felis G.E."/>
            <person name="de Vos W.M."/>
            <person name="Barrangou R."/>
            <person name="Klaenhammer T.R."/>
            <person name="Caufield P.W."/>
            <person name="Cui Y."/>
            <person name="Zhang H."/>
            <person name="O'Toole P.W."/>
        </authorList>
    </citation>
    <scope>NUCLEOTIDE SEQUENCE [LARGE SCALE GENOMIC DNA]</scope>
    <source>
        <strain evidence="4 5">DSM 23026</strain>
    </source>
</reference>
<organism evidence="4 5">
    <name type="scientific">Pediococcus argentinicus</name>
    <dbReference type="NCBI Taxonomy" id="480391"/>
    <lineage>
        <taxon>Bacteria</taxon>
        <taxon>Bacillati</taxon>
        <taxon>Bacillota</taxon>
        <taxon>Bacilli</taxon>
        <taxon>Lactobacillales</taxon>
        <taxon>Lactobacillaceae</taxon>
        <taxon>Pediococcus</taxon>
    </lineage>
</organism>
<name>A0A0R2NHE8_9LACO</name>
<accession>A0A0R2NHE8</accession>
<evidence type="ECO:0000256" key="2">
    <source>
        <dbReference type="ARBA" id="ARBA00023315"/>
    </source>
</evidence>
<dbReference type="PANTHER" id="PTHR43800">
    <property type="entry name" value="PEPTIDYL-LYSINE N-ACETYLTRANSFERASE YJAB"/>
    <property type="match status" value="1"/>
</dbReference>
<dbReference type="Gene3D" id="3.40.630.30">
    <property type="match status" value="1"/>
</dbReference>
<evidence type="ECO:0000256" key="1">
    <source>
        <dbReference type="ARBA" id="ARBA00022679"/>
    </source>
</evidence>
<dbReference type="AlphaFoldDB" id="A0A0R2NHE8"/>